<dbReference type="AlphaFoldDB" id="A0A845U7K9"/>
<sequence>MSHRSVAALSLITLLSGCAVSNVNTSPGPSAQAVQNASVVTPQDRILHSYMMQVNQIVAGHVRIIRERQERIAMKKAGHPVALPTGACRAVAVILANGTVVRADLAQCASEALGKVMLEAVHNASPFGTGNVHDGKSPNGGLVMAATVTSMAQPDSAAPTTPALCSGSLLERAWDSGPPSFGT</sequence>
<feature type="signal peptide" evidence="1">
    <location>
        <begin position="1"/>
        <end position="21"/>
    </location>
</feature>
<feature type="chain" id="PRO_5032723267" description="Lipoprotein" evidence="1">
    <location>
        <begin position="22"/>
        <end position="183"/>
    </location>
</feature>
<gene>
    <name evidence="2" type="ORF">GL267_03915</name>
</gene>
<keyword evidence="1" id="KW-0732">Signal</keyword>
<evidence type="ECO:0008006" key="3">
    <source>
        <dbReference type="Google" id="ProtNLM"/>
    </source>
</evidence>
<evidence type="ECO:0000313" key="2">
    <source>
        <dbReference type="EMBL" id="NDU41821.1"/>
    </source>
</evidence>
<dbReference type="PROSITE" id="PS51257">
    <property type="entry name" value="PROKAR_LIPOPROTEIN"/>
    <property type="match status" value="1"/>
</dbReference>
<protein>
    <recommendedName>
        <fullName evidence="3">Lipoprotein</fullName>
    </recommendedName>
</protein>
<comment type="caution">
    <text evidence="2">The sequence shown here is derived from an EMBL/GenBank/DDBJ whole genome shotgun (WGS) entry which is preliminary data.</text>
</comment>
<proteinExistence type="predicted"/>
<accession>A0A845U7K9</accession>
<evidence type="ECO:0000256" key="1">
    <source>
        <dbReference type="SAM" id="SignalP"/>
    </source>
</evidence>
<dbReference type="RefSeq" id="WP_163096763.1">
    <property type="nucleotide sequence ID" value="NZ_CP127523.1"/>
</dbReference>
<reference evidence="2" key="1">
    <citation type="submission" date="2019-11" db="EMBL/GenBank/DDBJ databases">
        <title>Acidithiobacillus ferrianus sp. nov.: a facultatively anaerobic and extremely acidophilic chemolithoautotroph.</title>
        <authorList>
            <person name="Norris P.R."/>
            <person name="Falagan C."/>
            <person name="Moya-Beltran A."/>
            <person name="Castro M."/>
            <person name="Quatrini R."/>
            <person name="Johnson D.B."/>
        </authorList>
    </citation>
    <scope>NUCLEOTIDE SEQUENCE [LARGE SCALE GENOMIC DNA]</scope>
    <source>
        <strain evidence="2">MG</strain>
    </source>
</reference>
<organism evidence="2">
    <name type="scientific">Acidithiobacillus ferrianus</name>
    <dbReference type="NCBI Taxonomy" id="2678518"/>
    <lineage>
        <taxon>Bacteria</taxon>
        <taxon>Pseudomonadati</taxon>
        <taxon>Pseudomonadota</taxon>
        <taxon>Acidithiobacillia</taxon>
        <taxon>Acidithiobacillales</taxon>
        <taxon>Acidithiobacillaceae</taxon>
        <taxon>Acidithiobacillus</taxon>
    </lineage>
</organism>
<dbReference type="EMBL" id="WNJL01000016">
    <property type="protein sequence ID" value="NDU41821.1"/>
    <property type="molecule type" value="Genomic_DNA"/>
</dbReference>
<name>A0A845U7K9_9PROT</name>